<reference evidence="1 2" key="1">
    <citation type="journal article" date="2018" name="Mol. Genet. Genomics">
        <title>The red deer Cervus elaphus genome CerEla1.0: sequencing, annotating, genes, and chromosomes.</title>
        <authorList>
            <person name="Bana N.A."/>
            <person name="Nyiri A."/>
            <person name="Nagy J."/>
            <person name="Frank K."/>
            <person name="Nagy T."/>
            <person name="Steger V."/>
            <person name="Schiller M."/>
            <person name="Lakatos P."/>
            <person name="Sugar L."/>
            <person name="Horn P."/>
            <person name="Barta E."/>
            <person name="Orosz L."/>
        </authorList>
    </citation>
    <scope>NUCLEOTIDE SEQUENCE [LARGE SCALE GENOMIC DNA]</scope>
    <source>
        <strain evidence="1">Hungarian</strain>
    </source>
</reference>
<dbReference type="EMBL" id="MKHE01000001">
    <property type="protein sequence ID" value="OWK17705.1"/>
    <property type="molecule type" value="Genomic_DNA"/>
</dbReference>
<organism evidence="1 2">
    <name type="scientific">Cervus elaphus hippelaphus</name>
    <name type="common">European red deer</name>
    <dbReference type="NCBI Taxonomy" id="46360"/>
    <lineage>
        <taxon>Eukaryota</taxon>
        <taxon>Metazoa</taxon>
        <taxon>Chordata</taxon>
        <taxon>Craniata</taxon>
        <taxon>Vertebrata</taxon>
        <taxon>Euteleostomi</taxon>
        <taxon>Mammalia</taxon>
        <taxon>Eutheria</taxon>
        <taxon>Laurasiatheria</taxon>
        <taxon>Artiodactyla</taxon>
        <taxon>Ruminantia</taxon>
        <taxon>Pecora</taxon>
        <taxon>Cervidae</taxon>
        <taxon>Cervinae</taxon>
        <taxon>Cervus</taxon>
    </lineage>
</organism>
<sequence>LFQRRRSFCKQSYTLTLGIHVTALRKPLWSVLPLAESNSGRAGTKHASPIRFLFVFSVGSQCGRCQFLQKMK</sequence>
<feature type="non-terminal residue" evidence="1">
    <location>
        <position position="1"/>
    </location>
</feature>
<keyword evidence="2" id="KW-1185">Reference proteome</keyword>
<evidence type="ECO:0000313" key="1">
    <source>
        <dbReference type="EMBL" id="OWK17705.1"/>
    </source>
</evidence>
<comment type="caution">
    <text evidence="1">The sequence shown here is derived from an EMBL/GenBank/DDBJ whole genome shotgun (WGS) entry which is preliminary data.</text>
</comment>
<proteinExistence type="predicted"/>
<accession>A0A212DHJ6</accession>
<gene>
    <name evidence="1" type="ORF">Celaphus_00009432</name>
</gene>
<evidence type="ECO:0000313" key="2">
    <source>
        <dbReference type="Proteomes" id="UP000242450"/>
    </source>
</evidence>
<protein>
    <submittedName>
        <fullName evidence="1">Uncharacterized protein</fullName>
    </submittedName>
</protein>
<feature type="non-terminal residue" evidence="1">
    <location>
        <position position="72"/>
    </location>
</feature>
<name>A0A212DHJ6_CEREH</name>
<dbReference type="AlphaFoldDB" id="A0A212DHJ6"/>
<dbReference type="Proteomes" id="UP000242450">
    <property type="component" value="Chromosome 1"/>
</dbReference>